<dbReference type="InterPro" id="IPR000073">
    <property type="entry name" value="AB_hydrolase_1"/>
</dbReference>
<comment type="caution">
    <text evidence="2">The sequence shown here is derived from an EMBL/GenBank/DDBJ whole genome shotgun (WGS) entry which is preliminary data.</text>
</comment>
<dbReference type="AlphaFoldDB" id="A0AAV5NMI2"/>
<dbReference type="PANTHER" id="PTHR43798:SF33">
    <property type="entry name" value="HYDROLASE, PUTATIVE (AFU_ORTHOLOGUE AFUA_2G14860)-RELATED"/>
    <property type="match status" value="1"/>
</dbReference>
<sequence length="293" mass="32882">MKSHQYVLGSHSTIASLELGEAKTAAKTVVFVHGWMDNSESFTGVMKALNRIDPTLHLVAIDLPGHGLSTDKGADNFYPFHDYIDDLHGVLQNFSAKETILVGHSLGALITSCYSAAFPEKVTALVEIEGYGPLSESSENSTQRLRTGVLSRYRYREKKPKGLSDPEDAVRIRSINTLVAQALIRPMTYRALEQKNGQWYWRHDEKLKCDSLYRMSEQQRNDIINNIECPHLIILGESGFASLKAPYLLKNREKDEEGSQPSEKWVSIPGGHHCHLEHPEKVSALIMDLVNKI</sequence>
<dbReference type="RefSeq" id="WP_126608964.1">
    <property type="nucleotide sequence ID" value="NZ_AP025144.1"/>
</dbReference>
<dbReference type="PANTHER" id="PTHR43798">
    <property type="entry name" value="MONOACYLGLYCEROL LIPASE"/>
    <property type="match status" value="1"/>
</dbReference>
<evidence type="ECO:0000259" key="1">
    <source>
        <dbReference type="Pfam" id="PF00561"/>
    </source>
</evidence>
<organism evidence="2 3">
    <name type="scientific">Vibrio penaeicida</name>
    <dbReference type="NCBI Taxonomy" id="104609"/>
    <lineage>
        <taxon>Bacteria</taxon>
        <taxon>Pseudomonadati</taxon>
        <taxon>Pseudomonadota</taxon>
        <taxon>Gammaproteobacteria</taxon>
        <taxon>Vibrionales</taxon>
        <taxon>Vibrionaceae</taxon>
        <taxon>Vibrio</taxon>
    </lineage>
</organism>
<reference evidence="3" key="1">
    <citation type="journal article" date="2019" name="Int. J. Syst. Evol. Microbiol.">
        <title>The Global Catalogue of Microorganisms (GCM) 10K type strain sequencing project: providing services to taxonomists for standard genome sequencing and annotation.</title>
        <authorList>
            <consortium name="The Broad Institute Genomics Platform"/>
            <consortium name="The Broad Institute Genome Sequencing Center for Infectious Disease"/>
            <person name="Wu L."/>
            <person name="Ma J."/>
        </authorList>
    </citation>
    <scope>NUCLEOTIDE SEQUENCE [LARGE SCALE GENOMIC DNA]</scope>
    <source>
        <strain evidence="3">NBRC 15640</strain>
    </source>
</reference>
<evidence type="ECO:0000313" key="3">
    <source>
        <dbReference type="Proteomes" id="UP001156690"/>
    </source>
</evidence>
<dbReference type="PRINTS" id="PR00412">
    <property type="entry name" value="EPOXHYDRLASE"/>
</dbReference>
<dbReference type="InterPro" id="IPR000639">
    <property type="entry name" value="Epox_hydrolase-like"/>
</dbReference>
<dbReference type="Pfam" id="PF00561">
    <property type="entry name" value="Abhydrolase_1"/>
    <property type="match status" value="1"/>
</dbReference>
<dbReference type="EMBL" id="BSNX01000008">
    <property type="protein sequence ID" value="GLQ71859.1"/>
    <property type="molecule type" value="Genomic_DNA"/>
</dbReference>
<feature type="domain" description="AB hydrolase-1" evidence="1">
    <location>
        <begin position="28"/>
        <end position="279"/>
    </location>
</feature>
<name>A0AAV5NMI2_9VIBR</name>
<accession>A0AAV5NMI2</accession>
<evidence type="ECO:0000313" key="2">
    <source>
        <dbReference type="EMBL" id="GLQ71859.1"/>
    </source>
</evidence>
<dbReference type="GO" id="GO:0016020">
    <property type="term" value="C:membrane"/>
    <property type="evidence" value="ECO:0007669"/>
    <property type="project" value="TreeGrafter"/>
</dbReference>
<gene>
    <name evidence="2" type="ORF">GCM10007932_12190</name>
</gene>
<keyword evidence="3" id="KW-1185">Reference proteome</keyword>
<keyword evidence="2" id="KW-0378">Hydrolase</keyword>
<dbReference type="Proteomes" id="UP001156690">
    <property type="component" value="Unassembled WGS sequence"/>
</dbReference>
<dbReference type="SUPFAM" id="SSF53474">
    <property type="entry name" value="alpha/beta-Hydrolases"/>
    <property type="match status" value="1"/>
</dbReference>
<proteinExistence type="predicted"/>
<dbReference type="GO" id="GO:0016787">
    <property type="term" value="F:hydrolase activity"/>
    <property type="evidence" value="ECO:0007669"/>
    <property type="project" value="UniProtKB-KW"/>
</dbReference>
<protein>
    <submittedName>
        <fullName evidence="2">Hydrolase</fullName>
    </submittedName>
</protein>
<dbReference type="Gene3D" id="3.40.50.1820">
    <property type="entry name" value="alpha/beta hydrolase"/>
    <property type="match status" value="1"/>
</dbReference>
<dbReference type="InterPro" id="IPR050266">
    <property type="entry name" value="AB_hydrolase_sf"/>
</dbReference>
<dbReference type="InterPro" id="IPR029058">
    <property type="entry name" value="AB_hydrolase_fold"/>
</dbReference>